<sequence length="83" mass="9760">MMYFDLELKSFLSDFKEQSKNKNVDSERLIGSLREIARICKNDGSFTVTLIESEQIHNERTIFAFVIEENEDGRNVIRYEGHN</sequence>
<protein>
    <submittedName>
        <fullName evidence="1">Uncharacterized protein</fullName>
    </submittedName>
</protein>
<reference evidence="1" key="1">
    <citation type="submission" date="2023-08" db="EMBL/GenBank/DDBJ databases">
        <title>Genomic characterization of piscicolin 126 produced by Carnobacterium maltaromaticum CM22 strain isolated from salmon (Salmo salar).</title>
        <authorList>
            <person name="Gonzalez-Gragera E."/>
            <person name="Garcia-Lopez J.D."/>
            <person name="Teso-Perez C."/>
            <person name="Gimenez-Hernandez I."/>
            <person name="Peralta-Sanchez J.M."/>
            <person name="Valdivia E."/>
            <person name="Montalban-Lopez M."/>
            <person name="Martin-Platero A.M."/>
            <person name="Banos A."/>
            <person name="Martinez-Bueno M."/>
        </authorList>
    </citation>
    <scope>NUCLEOTIDE SEQUENCE</scope>
    <source>
        <strain evidence="1">CM22</strain>
    </source>
</reference>
<dbReference type="RefSeq" id="WP_229251912.1">
    <property type="nucleotide sequence ID" value="NZ_CBCPHU010000012.1"/>
</dbReference>
<dbReference type="Proteomes" id="UP001290462">
    <property type="component" value="Unassembled WGS sequence"/>
</dbReference>
<gene>
    <name evidence="1" type="ORF">RAK27_19520</name>
</gene>
<name>A0AAW9JZ27_CARML</name>
<dbReference type="GeneID" id="83606088"/>
<comment type="caution">
    <text evidence="1">The sequence shown here is derived from an EMBL/GenBank/DDBJ whole genome shotgun (WGS) entry which is preliminary data.</text>
</comment>
<evidence type="ECO:0000313" key="2">
    <source>
        <dbReference type="Proteomes" id="UP001290462"/>
    </source>
</evidence>
<proteinExistence type="predicted"/>
<evidence type="ECO:0000313" key="1">
    <source>
        <dbReference type="EMBL" id="MDZ5760838.1"/>
    </source>
</evidence>
<dbReference type="EMBL" id="JAVBVO010000046">
    <property type="protein sequence ID" value="MDZ5760838.1"/>
    <property type="molecule type" value="Genomic_DNA"/>
</dbReference>
<accession>A0AAW9JZ27</accession>
<organism evidence="1 2">
    <name type="scientific">Carnobacterium maltaromaticum</name>
    <name type="common">Carnobacterium piscicola</name>
    <dbReference type="NCBI Taxonomy" id="2751"/>
    <lineage>
        <taxon>Bacteria</taxon>
        <taxon>Bacillati</taxon>
        <taxon>Bacillota</taxon>
        <taxon>Bacilli</taxon>
        <taxon>Lactobacillales</taxon>
        <taxon>Carnobacteriaceae</taxon>
        <taxon>Carnobacterium</taxon>
    </lineage>
</organism>
<dbReference type="AlphaFoldDB" id="A0AAW9JZ27"/>